<protein>
    <submittedName>
        <fullName evidence="8">EamA domain-containing membrane protein RarD</fullName>
    </submittedName>
</protein>
<dbReference type="GO" id="GO:0016020">
    <property type="term" value="C:membrane"/>
    <property type="evidence" value="ECO:0007669"/>
    <property type="project" value="UniProtKB-SubCell"/>
</dbReference>
<dbReference type="Pfam" id="PF00892">
    <property type="entry name" value="EamA"/>
    <property type="match status" value="2"/>
</dbReference>
<feature type="transmembrane region" description="Helical" evidence="6">
    <location>
        <begin position="217"/>
        <end position="236"/>
    </location>
</feature>
<evidence type="ECO:0000256" key="2">
    <source>
        <dbReference type="ARBA" id="ARBA00009853"/>
    </source>
</evidence>
<evidence type="ECO:0000256" key="1">
    <source>
        <dbReference type="ARBA" id="ARBA00004141"/>
    </source>
</evidence>
<evidence type="ECO:0000256" key="4">
    <source>
        <dbReference type="ARBA" id="ARBA00022989"/>
    </source>
</evidence>
<keyword evidence="4 6" id="KW-1133">Transmembrane helix</keyword>
<feature type="transmembrane region" description="Helical" evidence="6">
    <location>
        <begin position="273"/>
        <end position="292"/>
    </location>
</feature>
<gene>
    <name evidence="8" type="ORF">A8950_2427</name>
</gene>
<evidence type="ECO:0000259" key="7">
    <source>
        <dbReference type="Pfam" id="PF00892"/>
    </source>
</evidence>
<comment type="caution">
    <text evidence="8">The sequence shown here is derived from an EMBL/GenBank/DDBJ whole genome shotgun (WGS) entry which is preliminary data.</text>
</comment>
<dbReference type="Proteomes" id="UP000295783">
    <property type="component" value="Unassembled WGS sequence"/>
</dbReference>
<dbReference type="AlphaFoldDB" id="A0A4R6WPG6"/>
<feature type="transmembrane region" description="Helical" evidence="6">
    <location>
        <begin position="112"/>
        <end position="128"/>
    </location>
</feature>
<evidence type="ECO:0000313" key="8">
    <source>
        <dbReference type="EMBL" id="TDQ81359.1"/>
    </source>
</evidence>
<comment type="subcellular location">
    <subcellularLocation>
        <location evidence="1">Membrane</location>
        <topology evidence="1">Multi-pass membrane protein</topology>
    </subcellularLocation>
</comment>
<feature type="transmembrane region" description="Helical" evidence="6">
    <location>
        <begin position="46"/>
        <end position="63"/>
    </location>
</feature>
<feature type="domain" description="EamA" evidence="7">
    <location>
        <begin position="160"/>
        <end position="290"/>
    </location>
</feature>
<dbReference type="InterPro" id="IPR000620">
    <property type="entry name" value="EamA_dom"/>
</dbReference>
<sequence>MSNGTAQSGVTAPAENIQLGVLLAIAGYGVFSGQDAIVKWLVADHSIWQILFVRSLTVCLFILAFRPRIAIAGVLRSPNKASLTLRAGLILVAWLCYYTAARDLALPDLVTLYYAAPIFVTIMSILFLKESVNAMRWLSVMVGFAGVIVAANPTGRAELWPALLVLVAAIMWGLAVILMRKSMRNESSLVQMLFSNGLFVLVCGATLFWTWAPSDPFDLFLMVALGVGSGIGQFMLYESFRRAPASVIAPTEYTALVWAVILGYVIWQDLPTITGAIGAVLILLASIIVLLGERKRRPVS</sequence>
<name>A0A4R6WPG6_9PROT</name>
<keyword evidence="9" id="KW-1185">Reference proteome</keyword>
<evidence type="ECO:0000256" key="3">
    <source>
        <dbReference type="ARBA" id="ARBA00022692"/>
    </source>
</evidence>
<keyword evidence="3 6" id="KW-0812">Transmembrane</keyword>
<dbReference type="PANTHER" id="PTHR22911">
    <property type="entry name" value="ACYL-MALONYL CONDENSING ENZYME-RELATED"/>
    <property type="match status" value="1"/>
</dbReference>
<accession>A0A4R6WPG6</accession>
<dbReference type="SUPFAM" id="SSF103481">
    <property type="entry name" value="Multidrug resistance efflux transporter EmrE"/>
    <property type="match status" value="2"/>
</dbReference>
<evidence type="ECO:0000256" key="6">
    <source>
        <dbReference type="SAM" id="Phobius"/>
    </source>
</evidence>
<feature type="transmembrane region" description="Helical" evidence="6">
    <location>
        <begin position="83"/>
        <end position="100"/>
    </location>
</feature>
<dbReference type="PANTHER" id="PTHR22911:SF6">
    <property type="entry name" value="SOLUTE CARRIER FAMILY 35 MEMBER G1"/>
    <property type="match status" value="1"/>
</dbReference>
<reference evidence="8 9" key="1">
    <citation type="submission" date="2019-03" db="EMBL/GenBank/DDBJ databases">
        <title>Genomic Encyclopedia of Type Strains, Phase III (KMG-III): the genomes of soil and plant-associated and newly described type strains.</title>
        <authorList>
            <person name="Whitman W."/>
        </authorList>
    </citation>
    <scope>NUCLEOTIDE SEQUENCE [LARGE SCALE GENOMIC DNA]</scope>
    <source>
        <strain evidence="8 9">CGMCC 1.7660</strain>
    </source>
</reference>
<proteinExistence type="inferred from homology"/>
<dbReference type="InterPro" id="IPR037185">
    <property type="entry name" value="EmrE-like"/>
</dbReference>
<keyword evidence="5 6" id="KW-0472">Membrane</keyword>
<evidence type="ECO:0000256" key="5">
    <source>
        <dbReference type="ARBA" id="ARBA00023136"/>
    </source>
</evidence>
<feature type="transmembrane region" description="Helical" evidence="6">
    <location>
        <begin position="248"/>
        <end position="267"/>
    </location>
</feature>
<evidence type="ECO:0000313" key="9">
    <source>
        <dbReference type="Proteomes" id="UP000295783"/>
    </source>
</evidence>
<dbReference type="EMBL" id="SNYW01000009">
    <property type="protein sequence ID" value="TDQ81359.1"/>
    <property type="molecule type" value="Genomic_DNA"/>
</dbReference>
<feature type="domain" description="EamA" evidence="7">
    <location>
        <begin position="19"/>
        <end position="150"/>
    </location>
</feature>
<comment type="similarity">
    <text evidence="2">Belongs to the drug/metabolite transporter (DMT) superfamily. 10 TMS drug/metabolite exporter (DME) (TC 2.A.7.3) family.</text>
</comment>
<feature type="transmembrane region" description="Helical" evidence="6">
    <location>
        <begin position="159"/>
        <end position="178"/>
    </location>
</feature>
<feature type="transmembrane region" description="Helical" evidence="6">
    <location>
        <begin position="190"/>
        <end position="211"/>
    </location>
</feature>
<feature type="transmembrane region" description="Helical" evidence="6">
    <location>
        <begin position="135"/>
        <end position="153"/>
    </location>
</feature>
<organism evidence="8 9">
    <name type="scientific">Dongia mobilis</name>
    <dbReference type="NCBI Taxonomy" id="578943"/>
    <lineage>
        <taxon>Bacteria</taxon>
        <taxon>Pseudomonadati</taxon>
        <taxon>Pseudomonadota</taxon>
        <taxon>Alphaproteobacteria</taxon>
        <taxon>Rhodospirillales</taxon>
        <taxon>Dongiaceae</taxon>
        <taxon>Dongia</taxon>
    </lineage>
</organism>